<gene>
    <name evidence="2" type="ORF">AVDCRST_MAG40-1246</name>
</gene>
<protein>
    <submittedName>
        <fullName evidence="2">Uncharacterized protein</fullName>
    </submittedName>
</protein>
<organism evidence="2">
    <name type="scientific">uncultured Gemmatimonadaceae bacterium</name>
    <dbReference type="NCBI Taxonomy" id="246130"/>
    <lineage>
        <taxon>Bacteria</taxon>
        <taxon>Pseudomonadati</taxon>
        <taxon>Gemmatimonadota</taxon>
        <taxon>Gemmatimonadia</taxon>
        <taxon>Gemmatimonadales</taxon>
        <taxon>Gemmatimonadaceae</taxon>
        <taxon>environmental samples</taxon>
    </lineage>
</organism>
<reference evidence="2" key="1">
    <citation type="submission" date="2020-02" db="EMBL/GenBank/DDBJ databases">
        <authorList>
            <person name="Meier V. D."/>
        </authorList>
    </citation>
    <scope>NUCLEOTIDE SEQUENCE</scope>
    <source>
        <strain evidence="2">AVDCRST_MAG40</strain>
    </source>
</reference>
<dbReference type="EMBL" id="CADCTX010000382">
    <property type="protein sequence ID" value="CAA9316285.1"/>
    <property type="molecule type" value="Genomic_DNA"/>
</dbReference>
<proteinExistence type="predicted"/>
<evidence type="ECO:0000313" key="2">
    <source>
        <dbReference type="EMBL" id="CAA9316285.1"/>
    </source>
</evidence>
<sequence length="47" mass="4865">MRRTGCPHGLTNRERAGVAARLPDGGGSGPPHRGSTLSCTGPQPNRQ</sequence>
<feature type="region of interest" description="Disordered" evidence="1">
    <location>
        <begin position="1"/>
        <end position="47"/>
    </location>
</feature>
<feature type="compositionally biased region" description="Polar residues" evidence="1">
    <location>
        <begin position="35"/>
        <end position="47"/>
    </location>
</feature>
<dbReference type="AlphaFoldDB" id="A0A6J4KV62"/>
<evidence type="ECO:0000256" key="1">
    <source>
        <dbReference type="SAM" id="MobiDB-lite"/>
    </source>
</evidence>
<name>A0A6J4KV62_9BACT</name>
<accession>A0A6J4KV62</accession>